<dbReference type="InterPro" id="IPR036388">
    <property type="entry name" value="WH-like_DNA-bd_sf"/>
</dbReference>
<gene>
    <name evidence="3" type="ORF">ABIA69_000972</name>
</gene>
<evidence type="ECO:0000313" key="4">
    <source>
        <dbReference type="Proteomes" id="UP001549363"/>
    </source>
</evidence>
<feature type="domain" description="Helix-turn-helix type 11" evidence="1">
    <location>
        <begin position="9"/>
        <end position="60"/>
    </location>
</feature>
<dbReference type="Proteomes" id="UP001549363">
    <property type="component" value="Unassembled WGS sequence"/>
</dbReference>
<sequence>MAKIDNMMTILWMLHSGRKITAQQIAEKLEMNIRTVYRYIDALSASGVPIIADSGHNGGYTLLHNFIESPLLFEVEEQTALLHAAAFAQEAGYYLGEALDSATSKLKMYATQQQERLIQQHLQGLTVLSPMAKSTVEPVLKKLEQAIVHESSVDIEYQTSHEEQATRRIVDPYGLVYWNNNWYVIAFCHLRNELRSFKVERIISINQTAITFQRPTFFSAGEFFMKSLLPAVADKKGLMPLVVDGKASALDSLCQHWFLGHHIKERTANKVIFLLEEESIHTYVPYLLLPYGKSIQVLEPSSLKQTIIEVLHDLVHYYQV</sequence>
<name>A0ABV2PFU9_9BACI</name>
<proteinExistence type="predicted"/>
<organism evidence="3 4">
    <name type="scientific">Lysinibacillus parviboronicapiens</name>
    <dbReference type="NCBI Taxonomy" id="436516"/>
    <lineage>
        <taxon>Bacteria</taxon>
        <taxon>Bacillati</taxon>
        <taxon>Bacillota</taxon>
        <taxon>Bacilli</taxon>
        <taxon>Bacillales</taxon>
        <taxon>Bacillaceae</taxon>
        <taxon>Lysinibacillus</taxon>
    </lineage>
</organism>
<dbReference type="RefSeq" id="WP_354471100.1">
    <property type="nucleotide sequence ID" value="NZ_JBEPSB010000003.1"/>
</dbReference>
<evidence type="ECO:0000259" key="2">
    <source>
        <dbReference type="Pfam" id="PF13280"/>
    </source>
</evidence>
<evidence type="ECO:0000313" key="3">
    <source>
        <dbReference type="EMBL" id="MET4559829.1"/>
    </source>
</evidence>
<feature type="domain" description="WYL" evidence="2">
    <location>
        <begin position="139"/>
        <end position="205"/>
    </location>
</feature>
<dbReference type="Gene3D" id="1.10.10.10">
    <property type="entry name" value="Winged helix-like DNA-binding domain superfamily/Winged helix DNA-binding domain"/>
    <property type="match status" value="1"/>
</dbReference>
<comment type="caution">
    <text evidence="3">The sequence shown here is derived from an EMBL/GenBank/DDBJ whole genome shotgun (WGS) entry which is preliminary data.</text>
</comment>
<reference evidence="3 4" key="1">
    <citation type="submission" date="2024-06" db="EMBL/GenBank/DDBJ databases">
        <title>Sorghum-associated microbial communities from plants grown in Nebraska, USA.</title>
        <authorList>
            <person name="Schachtman D."/>
        </authorList>
    </citation>
    <scope>NUCLEOTIDE SEQUENCE [LARGE SCALE GENOMIC DNA]</scope>
    <source>
        <strain evidence="3 4">736</strain>
    </source>
</reference>
<evidence type="ECO:0000259" key="1">
    <source>
        <dbReference type="Pfam" id="PF08279"/>
    </source>
</evidence>
<protein>
    <submittedName>
        <fullName evidence="3">DNA-binding transcriptional regulator YafY</fullName>
    </submittedName>
</protein>
<dbReference type="PANTHER" id="PTHR34580">
    <property type="match status" value="1"/>
</dbReference>
<dbReference type="Pfam" id="PF08279">
    <property type="entry name" value="HTH_11"/>
    <property type="match status" value="1"/>
</dbReference>
<dbReference type="InterPro" id="IPR026881">
    <property type="entry name" value="WYL_dom"/>
</dbReference>
<dbReference type="GO" id="GO:0003677">
    <property type="term" value="F:DNA binding"/>
    <property type="evidence" value="ECO:0007669"/>
    <property type="project" value="UniProtKB-KW"/>
</dbReference>
<dbReference type="PANTHER" id="PTHR34580:SF3">
    <property type="entry name" value="PROTEIN PAFB"/>
    <property type="match status" value="1"/>
</dbReference>
<dbReference type="InterPro" id="IPR051534">
    <property type="entry name" value="CBASS_pafABC_assoc_protein"/>
</dbReference>
<dbReference type="InterPro" id="IPR036390">
    <property type="entry name" value="WH_DNA-bd_sf"/>
</dbReference>
<dbReference type="EMBL" id="JBEPSB010000003">
    <property type="protein sequence ID" value="MET4559829.1"/>
    <property type="molecule type" value="Genomic_DNA"/>
</dbReference>
<dbReference type="SUPFAM" id="SSF46785">
    <property type="entry name" value="Winged helix' DNA-binding domain"/>
    <property type="match status" value="1"/>
</dbReference>
<dbReference type="PROSITE" id="PS52050">
    <property type="entry name" value="WYL"/>
    <property type="match status" value="1"/>
</dbReference>
<accession>A0ABV2PFU9</accession>
<dbReference type="Pfam" id="PF13280">
    <property type="entry name" value="WYL"/>
    <property type="match status" value="1"/>
</dbReference>
<keyword evidence="3" id="KW-0238">DNA-binding</keyword>
<dbReference type="InterPro" id="IPR013196">
    <property type="entry name" value="HTH_11"/>
</dbReference>
<keyword evidence="4" id="KW-1185">Reference proteome</keyword>